<evidence type="ECO:0000313" key="5">
    <source>
        <dbReference type="EMBL" id="AAK57134.1"/>
    </source>
</evidence>
<dbReference type="OrthoDB" id="24448at10239"/>
<dbReference type="InterPro" id="IPR035385">
    <property type="entry name" value="U62/UL91"/>
</dbReference>
<organism evidence="4">
    <name type="scientific">Tupaiid herpesvirus 1 (strain 1)</name>
    <name type="common">TuHV-1</name>
    <name type="synonym">Herpesvirus tupaia (strain 1)</name>
    <dbReference type="NCBI Taxonomy" id="10397"/>
    <lineage>
        <taxon>Viruses</taxon>
        <taxon>Duplodnaviria</taxon>
        <taxon>Heunggongvirae</taxon>
        <taxon>Peploviricota</taxon>
        <taxon>Herviviricetes</taxon>
        <taxon>Herpesvirales</taxon>
        <taxon>Orthoherpesviridae</taxon>
        <taxon>Betaherpesvirinae</taxon>
        <taxon>Quwivirus</taxon>
        <taxon>Quwivirus tupaiidbeta1</taxon>
    </lineage>
</organism>
<gene>
    <name evidence="4" type="primary">T91</name>
</gene>
<name>Q997C3_TUHV1</name>
<feature type="domain" description="Herpesvirus U62/UL91 functional" evidence="3">
    <location>
        <begin position="1"/>
        <end position="64"/>
    </location>
</feature>
<evidence type="ECO:0000259" key="3">
    <source>
        <dbReference type="Pfam" id="PF17442"/>
    </source>
</evidence>
<keyword evidence="6" id="KW-1185">Reference proteome</keyword>
<dbReference type="RefSeq" id="NP_116440.1">
    <property type="nucleotide sequence ID" value="NC_002794.1"/>
</dbReference>
<dbReference type="EMBL" id="AF281817">
    <property type="protein sequence ID" value="AAK57134.1"/>
    <property type="molecule type" value="Genomic_DNA"/>
</dbReference>
<evidence type="ECO:0000313" key="4">
    <source>
        <dbReference type="EMBL" id="AAK00705.1"/>
    </source>
</evidence>
<proteinExistence type="inferred from homology"/>
<feature type="region of interest" description="Disordered" evidence="2">
    <location>
        <begin position="69"/>
        <end position="114"/>
    </location>
</feature>
<reference evidence="5 6" key="1">
    <citation type="journal article" date="2001" name="J. Virol.">
        <title>Analysis and characterization of the complete genome of tupaia (tree shrew) herpesvirus.</title>
        <authorList>
            <person name="Bahr U."/>
            <person name="Darai G."/>
        </authorList>
    </citation>
    <scope>NUCLEOTIDE SEQUENCE [LARGE SCALE GENOMIC DNA]</scope>
    <source>
        <strain evidence="5">2</strain>
    </source>
</reference>
<organismHost>
    <name type="scientific">Tupaia belangeri</name>
    <name type="common">Common tree shrew</name>
    <name type="synonym">Tupaia glis belangeri</name>
    <dbReference type="NCBI Taxonomy" id="37347"/>
</organismHost>
<dbReference type="KEGG" id="vg:921228"/>
<dbReference type="Proteomes" id="UP000137095">
    <property type="component" value="Segment"/>
</dbReference>
<evidence type="ECO:0000256" key="2">
    <source>
        <dbReference type="SAM" id="MobiDB-lite"/>
    </source>
</evidence>
<feature type="compositionally biased region" description="Basic and acidic residues" evidence="2">
    <location>
        <begin position="97"/>
        <end position="114"/>
    </location>
</feature>
<dbReference type="EMBL" id="AF228035">
    <property type="protein sequence ID" value="AAK00705.1"/>
    <property type="molecule type" value="Genomic_DNA"/>
</dbReference>
<reference evidence="4" key="2">
    <citation type="journal article" date="2001" name="Virus Res.">
        <title>Structural organization and analysis of the viral terminase gene locus of Tupaia herpesvirus.</title>
        <authorList>
            <person name="Bahr U."/>
            <person name="Tobiasch E."/>
            <person name="Darai G."/>
        </authorList>
    </citation>
    <scope>NUCLEOTIDE SEQUENCE</scope>
    <source>
        <strain evidence="4">1-5</strain>
    </source>
</reference>
<evidence type="ECO:0000256" key="1">
    <source>
        <dbReference type="ARBA" id="ARBA00008288"/>
    </source>
</evidence>
<protein>
    <submittedName>
        <fullName evidence="4 5">T91</fullName>
    </submittedName>
</protein>
<feature type="compositionally biased region" description="Gly residues" evidence="2">
    <location>
        <begin position="72"/>
        <end position="85"/>
    </location>
</feature>
<accession>Q997C3</accession>
<evidence type="ECO:0000313" key="6">
    <source>
        <dbReference type="Proteomes" id="UP000137095"/>
    </source>
</evidence>
<sequence length="114" mass="11787">MNSLLQELNRAGIAYESAEDIFAYAERVVRSFSFLFPAGESELRQLESAGSLFDQLAIECLHEVTALIATPEGGGAGAPDAGRGGAARDAPSPPPGADERVEAAAPGGEREAAK</sequence>
<dbReference type="Pfam" id="PF17442">
    <property type="entry name" value="U62_UL91"/>
    <property type="match status" value="1"/>
</dbReference>
<comment type="similarity">
    <text evidence="1">Belongs to the herpesviridae UL91 family.</text>
</comment>